<dbReference type="AlphaFoldDB" id="A0A1M5F681"/>
<evidence type="ECO:0000259" key="4">
    <source>
        <dbReference type="Pfam" id="PF00561"/>
    </source>
</evidence>
<keyword evidence="2" id="KW-0378">Hydrolase</keyword>
<evidence type="ECO:0000313" key="7">
    <source>
        <dbReference type="Proteomes" id="UP000184501"/>
    </source>
</evidence>
<feature type="domain" description="AB hydrolase-1" evidence="4">
    <location>
        <begin position="110"/>
        <end position="303"/>
    </location>
</feature>
<dbReference type="InterPro" id="IPR000073">
    <property type="entry name" value="AB_hydrolase_1"/>
</dbReference>
<feature type="chain" id="PRO_5013336413" evidence="3">
    <location>
        <begin position="43"/>
        <end position="562"/>
    </location>
</feature>
<sequence>MKDIVKREVSMSRKPAVRVAAFAMAAAIPAAGLALLAPTAVAAEPAPAGTLKWETCAKVANGWDEFTRGDTKAECATLSVPLDHARPDGRKINIAVSRLKAADPAKRRGVVVTNPGGPGGSGITLPLAFPGSELAPLAAEYDIIGFDPRGVGYSDKLKCSRLPQDTEDPPSSFTDKQKAKFRSDQRAAYYKRCAEKDIDFARQLTTASIAKDVDAIRVALGEKKISYYGISWGTALGAAYRSLFGGNLDRMLLDSVMPARFDLKAIDHDTDAASENRFNDFTSWIARYDSVYQFGATAAEVRTALFALRDQLASAPRVIGSGQSQIVIDGEAVTRLMLAPRGLWSRWAKDLATIRDGDVPDFARQTEAKAAAAAEKAGRDPRFGFDERFEYGNDFQNHAVVCNEGLNSRDFETIWKDWQERKRLYPAAGGIAHFASRCTGWPLPVQPWNLKQNTSSLQLVGHSYESVTPLPWALSMRKKIGGALLTVEDDVHGSLMDLPCAAKAVTYFREGKVSNESCPGAPIPTPDTGARLSAAERATGNPLPAEAALRPYQPAGLSFARG</sequence>
<keyword evidence="3" id="KW-0732">Signal</keyword>
<dbReference type="PANTHER" id="PTHR43248:SF25">
    <property type="entry name" value="AB HYDROLASE-1 DOMAIN-CONTAINING PROTEIN-RELATED"/>
    <property type="match status" value="1"/>
</dbReference>
<evidence type="ECO:0000256" key="1">
    <source>
        <dbReference type="ARBA" id="ARBA00010088"/>
    </source>
</evidence>
<dbReference type="InterPro" id="IPR051601">
    <property type="entry name" value="Serine_prot/Carboxylest_S33"/>
</dbReference>
<accession>A0A1M5F681</accession>
<dbReference type="InterPro" id="IPR029058">
    <property type="entry name" value="AB_hydrolase_fold"/>
</dbReference>
<evidence type="ECO:0000256" key="2">
    <source>
        <dbReference type="ARBA" id="ARBA00022801"/>
    </source>
</evidence>
<protein>
    <submittedName>
        <fullName evidence="6">TAP-like protein</fullName>
    </submittedName>
</protein>
<keyword evidence="7" id="KW-1185">Reference proteome</keyword>
<proteinExistence type="inferred from homology"/>
<dbReference type="Gene3D" id="3.40.50.1820">
    <property type="entry name" value="alpha/beta hydrolase"/>
    <property type="match status" value="1"/>
</dbReference>
<comment type="similarity">
    <text evidence="1">Belongs to the peptidase S33 family.</text>
</comment>
<reference evidence="6 7" key="1">
    <citation type="submission" date="2016-11" db="EMBL/GenBank/DDBJ databases">
        <authorList>
            <person name="Jaros S."/>
            <person name="Januszkiewicz K."/>
            <person name="Wedrychowicz H."/>
        </authorList>
    </citation>
    <scope>NUCLEOTIDE SEQUENCE [LARGE SCALE GENOMIC DNA]</scope>
    <source>
        <strain evidence="6 7">DSM 44523</strain>
    </source>
</reference>
<dbReference type="GO" id="GO:0016787">
    <property type="term" value="F:hydrolase activity"/>
    <property type="evidence" value="ECO:0007669"/>
    <property type="project" value="UniProtKB-KW"/>
</dbReference>
<dbReference type="Proteomes" id="UP000184501">
    <property type="component" value="Unassembled WGS sequence"/>
</dbReference>
<gene>
    <name evidence="6" type="ORF">SAMN05444320_105294</name>
</gene>
<organism evidence="6 7">
    <name type="scientific">Streptoalloteichus hindustanus</name>
    <dbReference type="NCBI Taxonomy" id="2017"/>
    <lineage>
        <taxon>Bacteria</taxon>
        <taxon>Bacillati</taxon>
        <taxon>Actinomycetota</taxon>
        <taxon>Actinomycetes</taxon>
        <taxon>Pseudonocardiales</taxon>
        <taxon>Pseudonocardiaceae</taxon>
        <taxon>Streptoalloteichus</taxon>
    </lineage>
</organism>
<evidence type="ECO:0000256" key="3">
    <source>
        <dbReference type="SAM" id="SignalP"/>
    </source>
</evidence>
<dbReference type="EMBL" id="FQVN01000005">
    <property type="protein sequence ID" value="SHF87120.1"/>
    <property type="molecule type" value="Genomic_DNA"/>
</dbReference>
<dbReference type="PANTHER" id="PTHR43248">
    <property type="entry name" value="2-SUCCINYL-6-HYDROXY-2,4-CYCLOHEXADIENE-1-CARBOXYLATE SYNTHASE"/>
    <property type="match status" value="1"/>
</dbReference>
<evidence type="ECO:0000313" key="6">
    <source>
        <dbReference type="EMBL" id="SHF87120.1"/>
    </source>
</evidence>
<dbReference type="Pfam" id="PF00561">
    <property type="entry name" value="Abhydrolase_1"/>
    <property type="match status" value="1"/>
</dbReference>
<dbReference type="Pfam" id="PF08386">
    <property type="entry name" value="Abhydrolase_4"/>
    <property type="match status" value="1"/>
</dbReference>
<dbReference type="SUPFAM" id="SSF53474">
    <property type="entry name" value="alpha/beta-Hydrolases"/>
    <property type="match status" value="1"/>
</dbReference>
<feature type="domain" description="Peptidase S33 tripeptidyl aminopeptidase-like C-terminal" evidence="5">
    <location>
        <begin position="436"/>
        <end position="515"/>
    </location>
</feature>
<dbReference type="STRING" id="2017.SAMN05444320_105294"/>
<feature type="signal peptide" evidence="3">
    <location>
        <begin position="1"/>
        <end position="42"/>
    </location>
</feature>
<evidence type="ECO:0000259" key="5">
    <source>
        <dbReference type="Pfam" id="PF08386"/>
    </source>
</evidence>
<name>A0A1M5F681_STRHI</name>
<dbReference type="InterPro" id="IPR013595">
    <property type="entry name" value="Pept_S33_TAP-like_C"/>
</dbReference>